<name>C7ZPU0_FUSV7</name>
<dbReference type="EMBL" id="GG698973">
    <property type="protein sequence ID" value="EEU33958.1"/>
    <property type="molecule type" value="Genomic_DNA"/>
</dbReference>
<reference evidence="3 4" key="1">
    <citation type="journal article" date="2009" name="PLoS Genet.">
        <title>The genome of Nectria haematococca: contribution of supernumerary chromosomes to gene expansion.</title>
        <authorList>
            <person name="Coleman J.J."/>
            <person name="Rounsley S.D."/>
            <person name="Rodriguez-Carres M."/>
            <person name="Kuo A."/>
            <person name="Wasmann C.C."/>
            <person name="Grimwood J."/>
            <person name="Schmutz J."/>
            <person name="Taga M."/>
            <person name="White G.J."/>
            <person name="Zhou S."/>
            <person name="Schwartz D.C."/>
            <person name="Freitag M."/>
            <person name="Ma L.J."/>
            <person name="Danchin E.G."/>
            <person name="Henrissat B."/>
            <person name="Coutinho P.M."/>
            <person name="Nelson D.R."/>
            <person name="Straney D."/>
            <person name="Napoli C.A."/>
            <person name="Barker B.M."/>
            <person name="Gribskov M."/>
            <person name="Rep M."/>
            <person name="Kroken S."/>
            <person name="Molnar I."/>
            <person name="Rensing C."/>
            <person name="Kennell J.C."/>
            <person name="Zamora J."/>
            <person name="Farman M.L."/>
            <person name="Selker E.U."/>
            <person name="Salamov A."/>
            <person name="Shapiro H."/>
            <person name="Pangilinan J."/>
            <person name="Lindquist E."/>
            <person name="Lamers C."/>
            <person name="Grigoriev I.V."/>
            <person name="Geiser D.M."/>
            <person name="Covert S.F."/>
            <person name="Temporini E."/>
            <person name="Vanetten H.D."/>
        </authorList>
    </citation>
    <scope>NUCLEOTIDE SEQUENCE [LARGE SCALE GENOMIC DNA]</scope>
    <source>
        <strain evidence="4">ATCC MYA-4622 / CBS 123669 / FGSC 9596 / NRRL 45880 / 77-13-4</strain>
    </source>
</reference>
<dbReference type="Gene3D" id="3.40.50.1820">
    <property type="entry name" value="alpha/beta hydrolase"/>
    <property type="match status" value="1"/>
</dbReference>
<evidence type="ECO:0000256" key="1">
    <source>
        <dbReference type="SAM" id="MobiDB-lite"/>
    </source>
</evidence>
<organism evidence="3 4">
    <name type="scientific">Fusarium vanettenii (strain ATCC MYA-4622 / CBS 123669 / FGSC 9596 / NRRL 45880 / 77-13-4)</name>
    <name type="common">Fusarium solani subsp. pisi</name>
    <dbReference type="NCBI Taxonomy" id="660122"/>
    <lineage>
        <taxon>Eukaryota</taxon>
        <taxon>Fungi</taxon>
        <taxon>Dikarya</taxon>
        <taxon>Ascomycota</taxon>
        <taxon>Pezizomycotina</taxon>
        <taxon>Sordariomycetes</taxon>
        <taxon>Hypocreomycetidae</taxon>
        <taxon>Hypocreales</taxon>
        <taxon>Nectriaceae</taxon>
        <taxon>Fusarium</taxon>
        <taxon>Fusarium solani species complex</taxon>
        <taxon>Fusarium vanettenii</taxon>
    </lineage>
</organism>
<dbReference type="PANTHER" id="PTHR23024:SF643">
    <property type="entry name" value="AB HYDROLASE SUPERFAMILY PROTEIN B1A11.02"/>
    <property type="match status" value="1"/>
</dbReference>
<gene>
    <name evidence="3" type="ORF">NECHADRAFT_88034</name>
</gene>
<dbReference type="AlphaFoldDB" id="C7ZPU0"/>
<dbReference type="STRING" id="660122.C7ZPU0"/>
<evidence type="ECO:0000259" key="2">
    <source>
        <dbReference type="Pfam" id="PF07859"/>
    </source>
</evidence>
<protein>
    <recommendedName>
        <fullName evidence="2">Alpha/beta hydrolase fold-3 domain-containing protein</fullName>
    </recommendedName>
</protein>
<dbReference type="Proteomes" id="UP000005206">
    <property type="component" value="Chromosome 13"/>
</dbReference>
<evidence type="ECO:0000313" key="4">
    <source>
        <dbReference type="Proteomes" id="UP000005206"/>
    </source>
</evidence>
<keyword evidence="4" id="KW-1185">Reference proteome</keyword>
<evidence type="ECO:0000313" key="3">
    <source>
        <dbReference type="EMBL" id="EEU33958.1"/>
    </source>
</evidence>
<dbReference type="InterPro" id="IPR013094">
    <property type="entry name" value="AB_hydrolase_3"/>
</dbReference>
<dbReference type="InParanoid" id="C7ZPU0"/>
<feature type="domain" description="Alpha/beta hydrolase fold-3" evidence="2">
    <location>
        <begin position="93"/>
        <end position="310"/>
    </location>
</feature>
<dbReference type="KEGG" id="nhe:NECHADRAFT_88034"/>
<dbReference type="GeneID" id="9667193"/>
<dbReference type="SUPFAM" id="SSF53474">
    <property type="entry name" value="alpha/beta-Hydrolases"/>
    <property type="match status" value="1"/>
</dbReference>
<dbReference type="Pfam" id="PF07859">
    <property type="entry name" value="Abhydrolase_3"/>
    <property type="match status" value="1"/>
</dbReference>
<dbReference type="eggNOG" id="KOG1515">
    <property type="taxonomic scope" value="Eukaryota"/>
</dbReference>
<dbReference type="RefSeq" id="XP_003039671.1">
    <property type="nucleotide sequence ID" value="XM_003039625.1"/>
</dbReference>
<sequence length="342" mass="37531">MAPSKETLDSSRPDPGFEQIIKNGGPPPLPHDVDIQLLRKITIEAREKDRRALGGPPPGITENDIKIPVRDGTEILARVFAPEAEGLMALPILIFFHGGGFCIGNRYDDLESNRTIAARAKVVVVSLEYRLAPEHPFPQAIHDGLDSLHWIAKNASQAHPLASPSAGIIVGGTSAGGNIANSVVYINRDQGSPAPVTGQFLSVAPLVPSPLVPDKYKEDHISPEQNKAVSIPSPELAKLFMAAYKPAITADFPTPLIHPSGHNGIPKTYLQVCGLDVLRDDSMVYERILREEAGMATRLDLYPGLPHHFWEFFPQLTTHIERRTNDTVNGVLWLVEKDREWE</sequence>
<feature type="region of interest" description="Disordered" evidence="1">
    <location>
        <begin position="1"/>
        <end position="29"/>
    </location>
</feature>
<dbReference type="PANTHER" id="PTHR23024">
    <property type="entry name" value="ARYLACETAMIDE DEACETYLASE"/>
    <property type="match status" value="1"/>
</dbReference>
<proteinExistence type="predicted"/>
<accession>C7ZPU0</accession>
<feature type="compositionally biased region" description="Basic and acidic residues" evidence="1">
    <location>
        <begin position="1"/>
        <end position="12"/>
    </location>
</feature>
<dbReference type="OMA" id="CVGYPEM"/>
<dbReference type="InterPro" id="IPR029058">
    <property type="entry name" value="AB_hydrolase_fold"/>
</dbReference>
<dbReference type="GO" id="GO:0016787">
    <property type="term" value="F:hydrolase activity"/>
    <property type="evidence" value="ECO:0007669"/>
    <property type="project" value="InterPro"/>
</dbReference>
<dbReference type="OrthoDB" id="408631at2759"/>
<dbReference type="HOGENOM" id="CLU_012494_6_3_1"/>
<dbReference type="InterPro" id="IPR050466">
    <property type="entry name" value="Carboxylest/Gibb_receptor"/>
</dbReference>
<dbReference type="VEuPathDB" id="FungiDB:NECHADRAFT_88034"/>